<dbReference type="RefSeq" id="WP_141785240.1">
    <property type="nucleotide sequence ID" value="NZ_BAAAIK010000010.1"/>
</dbReference>
<feature type="domain" description="YdbS-like PH" evidence="3">
    <location>
        <begin position="78"/>
        <end position="151"/>
    </location>
</feature>
<dbReference type="AlphaFoldDB" id="A0A542YT04"/>
<dbReference type="InterPro" id="IPR005182">
    <property type="entry name" value="YdbS-like_PH"/>
</dbReference>
<evidence type="ECO:0000313" key="4">
    <source>
        <dbReference type="EMBL" id="TQL51208.1"/>
    </source>
</evidence>
<keyword evidence="2" id="KW-0472">Membrane</keyword>
<dbReference type="EMBL" id="VFOP01000001">
    <property type="protein sequence ID" value="TQL51208.1"/>
    <property type="molecule type" value="Genomic_DNA"/>
</dbReference>
<reference evidence="4 5" key="1">
    <citation type="submission" date="2019-06" db="EMBL/GenBank/DDBJ databases">
        <title>Sequencing the genomes of 1000 actinobacteria strains.</title>
        <authorList>
            <person name="Klenk H.-P."/>
        </authorList>
    </citation>
    <scope>NUCLEOTIDE SEQUENCE [LARGE SCALE GENOMIC DNA]</scope>
    <source>
        <strain evidence="4 5">DSM 12335</strain>
    </source>
</reference>
<protein>
    <submittedName>
        <fullName evidence="4">Membrane protein YdbS with pleckstrin-like domain</fullName>
    </submittedName>
</protein>
<dbReference type="Pfam" id="PF03703">
    <property type="entry name" value="bPH_2"/>
    <property type="match status" value="1"/>
</dbReference>
<dbReference type="Proteomes" id="UP000319516">
    <property type="component" value="Unassembled WGS sequence"/>
</dbReference>
<evidence type="ECO:0000259" key="3">
    <source>
        <dbReference type="Pfam" id="PF03703"/>
    </source>
</evidence>
<keyword evidence="2" id="KW-0812">Transmembrane</keyword>
<dbReference type="PANTHER" id="PTHR37938:SF1">
    <property type="entry name" value="BLL0215 PROTEIN"/>
    <property type="match status" value="1"/>
</dbReference>
<keyword evidence="2" id="KW-1133">Transmembrane helix</keyword>
<dbReference type="OrthoDB" id="4350422at2"/>
<accession>A0A542YT04</accession>
<name>A0A542YT04_9MICO</name>
<evidence type="ECO:0000256" key="2">
    <source>
        <dbReference type="SAM" id="Phobius"/>
    </source>
</evidence>
<organism evidence="4 5">
    <name type="scientific">Ornithinicoccus hortensis</name>
    <dbReference type="NCBI Taxonomy" id="82346"/>
    <lineage>
        <taxon>Bacteria</taxon>
        <taxon>Bacillati</taxon>
        <taxon>Actinomycetota</taxon>
        <taxon>Actinomycetes</taxon>
        <taxon>Micrococcales</taxon>
        <taxon>Intrasporangiaceae</taxon>
        <taxon>Ornithinicoccus</taxon>
    </lineage>
</organism>
<feature type="transmembrane region" description="Helical" evidence="2">
    <location>
        <begin position="24"/>
        <end position="45"/>
    </location>
</feature>
<comment type="caution">
    <text evidence="4">The sequence shown here is derived from an EMBL/GenBank/DDBJ whole genome shotgun (WGS) entry which is preliminary data.</text>
</comment>
<feature type="transmembrane region" description="Helical" evidence="2">
    <location>
        <begin position="51"/>
        <end position="73"/>
    </location>
</feature>
<evidence type="ECO:0000313" key="5">
    <source>
        <dbReference type="Proteomes" id="UP000319516"/>
    </source>
</evidence>
<proteinExistence type="predicted"/>
<keyword evidence="5" id="KW-1185">Reference proteome</keyword>
<gene>
    <name evidence="4" type="ORF">FB467_2346</name>
</gene>
<sequence>MALKDKHLAEGEQIVLNMRTHWKALVAPIALALFLIGVVWLAWWLARDSDWSMWVLGIVGVLALLAAGAFVLIPVWRWNSSRFVITNRRVSHRSGILTKRGRDIPLYRVNDVAIEKGPLDRVLGCGTLIVSDATDKAGLELHDVPDVEQVQVTLQNLLYQHDDGSDDGEFPPTEPRRPRGH</sequence>
<dbReference type="PANTHER" id="PTHR37938">
    <property type="entry name" value="BLL0215 PROTEIN"/>
    <property type="match status" value="1"/>
</dbReference>
<evidence type="ECO:0000256" key="1">
    <source>
        <dbReference type="SAM" id="MobiDB-lite"/>
    </source>
</evidence>
<feature type="region of interest" description="Disordered" evidence="1">
    <location>
        <begin position="160"/>
        <end position="181"/>
    </location>
</feature>